<keyword evidence="5 11" id="KW-0479">Metal-binding</keyword>
<dbReference type="GO" id="GO:0046872">
    <property type="term" value="F:metal ion binding"/>
    <property type="evidence" value="ECO:0007669"/>
    <property type="project" value="UniProtKB-KW"/>
</dbReference>
<keyword evidence="3 11" id="KW-0349">Heme</keyword>
<dbReference type="PRINTS" id="PR00463">
    <property type="entry name" value="EP450I"/>
</dbReference>
<evidence type="ECO:0000256" key="1">
    <source>
        <dbReference type="ARBA" id="ARBA00004370"/>
    </source>
</evidence>
<gene>
    <name evidence="13" type="ORF">URODEC1_LOCUS26929</name>
</gene>
<sequence length="527" mass="59768">MAVVLAAAPLLALAALLAAAAIVRLWDYAVVRLLWRPYAITKRFREQGIRGPSYRFLRGCNDEIRSLKGKTDGMVLDIGDHKYLPRIAPHYLKWRAQYGEPFLYWYGPQPRICIFDYELARQILSSKSGHFVKNDAHPTLLALVGKGLGFMEGTDWVRHRRIINPAFTIDKLKMMTRTMLDFAESMAKELEDQTSQNKNGETKVDINRYFSELTVDNISYAIFGSSYKLGKEVFQAQTDLLEITMATFLDVPVPGLKYLPTESNRRKWMLERKLKSLLKQIIQPRLASGECGNDLLGVMLASCIETNKQGGKQVDLSLSMEEIIHECKLFFFAGHENTALLLTWSVYLLSIYPEWQERLRKEVLREFGSDPPNPNALGKLKEMAMVLFETLRLYSPALFMQRKTLSNMTVGSTKLPKGIAIVIPIPIMHREKEIWGEDADEFNPQRFENGISAAAKVPHGLLAFSMGPRSCIGQNFSMLEAKSTLALMLQKFSFTLSPEYVHAPVDLFTLKPKFGLPVIVTPLDMCN</sequence>
<comment type="similarity">
    <text evidence="2 12">Belongs to the cytochrome P450 family.</text>
</comment>
<evidence type="ECO:0000256" key="3">
    <source>
        <dbReference type="ARBA" id="ARBA00022617"/>
    </source>
</evidence>
<evidence type="ECO:0000256" key="6">
    <source>
        <dbReference type="ARBA" id="ARBA00022989"/>
    </source>
</evidence>
<dbReference type="InterPro" id="IPR036396">
    <property type="entry name" value="Cyt_P450_sf"/>
</dbReference>
<evidence type="ECO:0000256" key="4">
    <source>
        <dbReference type="ARBA" id="ARBA00022692"/>
    </source>
</evidence>
<evidence type="ECO:0000313" key="13">
    <source>
        <dbReference type="EMBL" id="CAL4931207.1"/>
    </source>
</evidence>
<dbReference type="GO" id="GO:0004497">
    <property type="term" value="F:monooxygenase activity"/>
    <property type="evidence" value="ECO:0007669"/>
    <property type="project" value="UniProtKB-KW"/>
</dbReference>
<accession>A0ABC8XXL6</accession>
<dbReference type="InterPro" id="IPR001128">
    <property type="entry name" value="Cyt_P450"/>
</dbReference>
<dbReference type="PANTHER" id="PTHR24282:SF150">
    <property type="entry name" value="CYTOCHROME P450 709B2"/>
    <property type="match status" value="1"/>
</dbReference>
<comment type="cofactor">
    <cofactor evidence="11">
        <name>heme</name>
        <dbReference type="ChEBI" id="CHEBI:30413"/>
    </cofactor>
</comment>
<evidence type="ECO:0000256" key="2">
    <source>
        <dbReference type="ARBA" id="ARBA00010617"/>
    </source>
</evidence>
<name>A0ABC8XXL6_9POAL</name>
<keyword evidence="4" id="KW-0812">Transmembrane</keyword>
<comment type="subcellular location">
    <subcellularLocation>
        <location evidence="1">Membrane</location>
    </subcellularLocation>
</comment>
<evidence type="ECO:0000256" key="11">
    <source>
        <dbReference type="PIRSR" id="PIRSR602401-1"/>
    </source>
</evidence>
<keyword evidence="8 11" id="KW-0408">Iron</keyword>
<dbReference type="GO" id="GO:0016020">
    <property type="term" value="C:membrane"/>
    <property type="evidence" value="ECO:0007669"/>
    <property type="project" value="UniProtKB-SubCell"/>
</dbReference>
<protein>
    <recommendedName>
        <fullName evidence="15">Cytochrome P450</fullName>
    </recommendedName>
</protein>
<dbReference type="Gene3D" id="1.10.630.10">
    <property type="entry name" value="Cytochrome P450"/>
    <property type="match status" value="1"/>
</dbReference>
<keyword evidence="9 12" id="KW-0503">Monooxygenase</keyword>
<feature type="binding site" description="axial binding residue" evidence="11">
    <location>
        <position position="471"/>
    </location>
    <ligand>
        <name>heme</name>
        <dbReference type="ChEBI" id="CHEBI:30413"/>
    </ligand>
    <ligandPart>
        <name>Fe</name>
        <dbReference type="ChEBI" id="CHEBI:18248"/>
    </ligandPart>
</feature>
<dbReference type="EMBL" id="OZ075125">
    <property type="protein sequence ID" value="CAL4931207.1"/>
    <property type="molecule type" value="Genomic_DNA"/>
</dbReference>
<dbReference type="InterPro" id="IPR017972">
    <property type="entry name" value="Cyt_P450_CS"/>
</dbReference>
<keyword evidence="7 12" id="KW-0560">Oxidoreductase</keyword>
<evidence type="ECO:0000256" key="12">
    <source>
        <dbReference type="RuleBase" id="RU000461"/>
    </source>
</evidence>
<dbReference type="Proteomes" id="UP001497457">
    <property type="component" value="Chromosome 15b"/>
</dbReference>
<organism evidence="13 14">
    <name type="scientific">Urochloa decumbens</name>
    <dbReference type="NCBI Taxonomy" id="240449"/>
    <lineage>
        <taxon>Eukaryota</taxon>
        <taxon>Viridiplantae</taxon>
        <taxon>Streptophyta</taxon>
        <taxon>Embryophyta</taxon>
        <taxon>Tracheophyta</taxon>
        <taxon>Spermatophyta</taxon>
        <taxon>Magnoliopsida</taxon>
        <taxon>Liliopsida</taxon>
        <taxon>Poales</taxon>
        <taxon>Poaceae</taxon>
        <taxon>PACMAD clade</taxon>
        <taxon>Panicoideae</taxon>
        <taxon>Panicodae</taxon>
        <taxon>Paniceae</taxon>
        <taxon>Melinidinae</taxon>
        <taxon>Urochloa</taxon>
    </lineage>
</organism>
<dbReference type="PROSITE" id="PS00086">
    <property type="entry name" value="CYTOCHROME_P450"/>
    <property type="match status" value="1"/>
</dbReference>
<dbReference type="GO" id="GO:0006629">
    <property type="term" value="P:lipid metabolic process"/>
    <property type="evidence" value="ECO:0007669"/>
    <property type="project" value="UniProtKB-ARBA"/>
</dbReference>
<keyword evidence="10" id="KW-0472">Membrane</keyword>
<proteinExistence type="inferred from homology"/>
<evidence type="ECO:0000256" key="7">
    <source>
        <dbReference type="ARBA" id="ARBA00023002"/>
    </source>
</evidence>
<dbReference type="PANTHER" id="PTHR24282">
    <property type="entry name" value="CYTOCHROME P450 FAMILY MEMBER"/>
    <property type="match status" value="1"/>
</dbReference>
<keyword evidence="6" id="KW-1133">Transmembrane helix</keyword>
<evidence type="ECO:0000313" key="14">
    <source>
        <dbReference type="Proteomes" id="UP001497457"/>
    </source>
</evidence>
<evidence type="ECO:0000256" key="9">
    <source>
        <dbReference type="ARBA" id="ARBA00023033"/>
    </source>
</evidence>
<keyword evidence="14" id="KW-1185">Reference proteome</keyword>
<dbReference type="InterPro" id="IPR050665">
    <property type="entry name" value="Cytochrome_P450_Monooxygen"/>
</dbReference>
<evidence type="ECO:0000256" key="8">
    <source>
        <dbReference type="ARBA" id="ARBA00023004"/>
    </source>
</evidence>
<dbReference type="InterPro" id="IPR002401">
    <property type="entry name" value="Cyt_P450_E_grp-I"/>
</dbReference>
<dbReference type="AlphaFoldDB" id="A0ABC8XXL6"/>
<dbReference type="SUPFAM" id="SSF48264">
    <property type="entry name" value="Cytochrome P450"/>
    <property type="match status" value="1"/>
</dbReference>
<dbReference type="PRINTS" id="PR00385">
    <property type="entry name" value="P450"/>
</dbReference>
<evidence type="ECO:0000256" key="10">
    <source>
        <dbReference type="ARBA" id="ARBA00023136"/>
    </source>
</evidence>
<reference evidence="13 14" key="2">
    <citation type="submission" date="2024-10" db="EMBL/GenBank/DDBJ databases">
        <authorList>
            <person name="Ryan C."/>
        </authorList>
    </citation>
    <scope>NUCLEOTIDE SEQUENCE [LARGE SCALE GENOMIC DNA]</scope>
</reference>
<evidence type="ECO:0008006" key="15">
    <source>
        <dbReference type="Google" id="ProtNLM"/>
    </source>
</evidence>
<dbReference type="Pfam" id="PF00067">
    <property type="entry name" value="p450"/>
    <property type="match status" value="1"/>
</dbReference>
<reference evidence="14" key="1">
    <citation type="submission" date="2024-06" db="EMBL/GenBank/DDBJ databases">
        <authorList>
            <person name="Ryan C."/>
        </authorList>
    </citation>
    <scope>NUCLEOTIDE SEQUENCE [LARGE SCALE GENOMIC DNA]</scope>
</reference>
<evidence type="ECO:0000256" key="5">
    <source>
        <dbReference type="ARBA" id="ARBA00022723"/>
    </source>
</evidence>